<dbReference type="GO" id="GO:0016853">
    <property type="term" value="F:isomerase activity"/>
    <property type="evidence" value="ECO:0007669"/>
    <property type="project" value="UniProtKB-KW"/>
</dbReference>
<dbReference type="CDD" id="cd03024">
    <property type="entry name" value="DsbA_FrnE"/>
    <property type="match status" value="1"/>
</dbReference>
<dbReference type="EMBL" id="FTOA01000001">
    <property type="protein sequence ID" value="SIS41788.1"/>
    <property type="molecule type" value="Genomic_DNA"/>
</dbReference>
<proteinExistence type="predicted"/>
<dbReference type="Proteomes" id="UP000185678">
    <property type="component" value="Unassembled WGS sequence"/>
</dbReference>
<dbReference type="OrthoDB" id="9799122at2"/>
<evidence type="ECO:0000313" key="3">
    <source>
        <dbReference type="Proteomes" id="UP000185678"/>
    </source>
</evidence>
<gene>
    <name evidence="2" type="ORF">SAMN05421779_101721</name>
</gene>
<keyword evidence="3" id="KW-1185">Reference proteome</keyword>
<dbReference type="PANTHER" id="PTHR13887:SF41">
    <property type="entry name" value="THIOREDOXIN SUPERFAMILY PROTEIN"/>
    <property type="match status" value="1"/>
</dbReference>
<dbReference type="Pfam" id="PF01323">
    <property type="entry name" value="DSBA"/>
    <property type="match status" value="1"/>
</dbReference>
<reference evidence="2 3" key="1">
    <citation type="submission" date="2017-01" db="EMBL/GenBank/DDBJ databases">
        <authorList>
            <person name="Mah S.A."/>
            <person name="Swanson W.J."/>
            <person name="Moy G.W."/>
            <person name="Vacquier V.D."/>
        </authorList>
    </citation>
    <scope>NUCLEOTIDE SEQUENCE [LARGE SCALE GENOMIC DNA]</scope>
    <source>
        <strain evidence="2 3">DSM 11589</strain>
    </source>
</reference>
<sequence>MRVDIIFDTICPWCFVGKRRLERALAQRPTVAAQIHWRPFLLNPDMPEQGIPRAAYLERKFGGAARVTRMLNSLAEAGKAESIDFCFDAIQVTPNSVDSHRLVQFAHRHGVANQAVEALFQAYFVHGRNIGDRDELLGITEDCDLSADEFERMLNSNEGRGEIYLDNAQTHRLSINGVPCFIFENAYGIAGAQDPDILVRMIDMAIEGPLNDPLSSLRPHGDLVGKSDHGTRQ</sequence>
<dbReference type="AlphaFoldDB" id="A0A1N7IXF7"/>
<name>A0A1N7IXF7_9PROT</name>
<keyword evidence="2" id="KW-0413">Isomerase</keyword>
<dbReference type="SUPFAM" id="SSF52833">
    <property type="entry name" value="Thioredoxin-like"/>
    <property type="match status" value="1"/>
</dbReference>
<organism evidence="2 3">
    <name type="scientific">Insolitispirillum peregrinum</name>
    <dbReference type="NCBI Taxonomy" id="80876"/>
    <lineage>
        <taxon>Bacteria</taxon>
        <taxon>Pseudomonadati</taxon>
        <taxon>Pseudomonadota</taxon>
        <taxon>Alphaproteobacteria</taxon>
        <taxon>Rhodospirillales</taxon>
        <taxon>Novispirillaceae</taxon>
        <taxon>Insolitispirillum</taxon>
    </lineage>
</organism>
<evidence type="ECO:0000259" key="1">
    <source>
        <dbReference type="Pfam" id="PF01323"/>
    </source>
</evidence>
<feature type="domain" description="DSBA-like thioredoxin" evidence="1">
    <location>
        <begin position="3"/>
        <end position="200"/>
    </location>
</feature>
<accession>A0A1N7IXF7</accession>
<dbReference type="PANTHER" id="PTHR13887">
    <property type="entry name" value="GLUTATHIONE S-TRANSFERASE KAPPA"/>
    <property type="match status" value="1"/>
</dbReference>
<dbReference type="STRING" id="80876.SAMN05421779_101721"/>
<dbReference type="GO" id="GO:0016491">
    <property type="term" value="F:oxidoreductase activity"/>
    <property type="evidence" value="ECO:0007669"/>
    <property type="project" value="InterPro"/>
</dbReference>
<evidence type="ECO:0000313" key="2">
    <source>
        <dbReference type="EMBL" id="SIS41788.1"/>
    </source>
</evidence>
<dbReference type="RefSeq" id="WP_076398929.1">
    <property type="nucleotide sequence ID" value="NZ_FTOA01000001.1"/>
</dbReference>
<dbReference type="Gene3D" id="3.40.30.10">
    <property type="entry name" value="Glutaredoxin"/>
    <property type="match status" value="1"/>
</dbReference>
<protein>
    <submittedName>
        <fullName evidence="2">Predicted dithiol-disulfide isomerase, DsbA family</fullName>
    </submittedName>
</protein>
<dbReference type="InterPro" id="IPR036249">
    <property type="entry name" value="Thioredoxin-like_sf"/>
</dbReference>
<dbReference type="InterPro" id="IPR001853">
    <property type="entry name" value="DSBA-like_thioredoxin_dom"/>
</dbReference>